<accession>A0A1G4KDA7</accession>
<keyword evidence="9" id="KW-1185">Reference proteome</keyword>
<evidence type="ECO:0000256" key="2">
    <source>
        <dbReference type="ARBA" id="ARBA00007459"/>
    </source>
</evidence>
<evidence type="ECO:0000256" key="6">
    <source>
        <dbReference type="SAM" id="MobiDB-lite"/>
    </source>
</evidence>
<evidence type="ECO:0000313" key="8">
    <source>
        <dbReference type="EMBL" id="SCV02483.1"/>
    </source>
</evidence>
<feature type="compositionally biased region" description="Acidic residues" evidence="6">
    <location>
        <begin position="54"/>
        <end position="70"/>
    </location>
</feature>
<protein>
    <recommendedName>
        <fullName evidence="3">Pre-mRNA polyadenylation factor FIP1</fullName>
    </recommendedName>
</protein>
<organism evidence="8 9">
    <name type="scientific">Lachancea meyersii CBS 8951</name>
    <dbReference type="NCBI Taxonomy" id="1266667"/>
    <lineage>
        <taxon>Eukaryota</taxon>
        <taxon>Fungi</taxon>
        <taxon>Dikarya</taxon>
        <taxon>Ascomycota</taxon>
        <taxon>Saccharomycotina</taxon>
        <taxon>Saccharomycetes</taxon>
        <taxon>Saccharomycetales</taxon>
        <taxon>Saccharomycetaceae</taxon>
        <taxon>Lachancea</taxon>
    </lineage>
</organism>
<dbReference type="GO" id="GO:0005847">
    <property type="term" value="C:mRNA cleavage and polyadenylation specificity factor complex"/>
    <property type="evidence" value="ECO:0007669"/>
    <property type="project" value="TreeGrafter"/>
</dbReference>
<evidence type="ECO:0000256" key="4">
    <source>
        <dbReference type="ARBA" id="ARBA00022664"/>
    </source>
</evidence>
<evidence type="ECO:0000256" key="1">
    <source>
        <dbReference type="ARBA" id="ARBA00004123"/>
    </source>
</evidence>
<evidence type="ECO:0000256" key="5">
    <source>
        <dbReference type="ARBA" id="ARBA00023242"/>
    </source>
</evidence>
<name>A0A1G4KDA7_9SACH</name>
<dbReference type="EMBL" id="LT598480">
    <property type="protein sequence ID" value="SCV02483.1"/>
    <property type="molecule type" value="Genomic_DNA"/>
</dbReference>
<feature type="compositionally biased region" description="Polar residues" evidence="6">
    <location>
        <begin position="86"/>
        <end position="99"/>
    </location>
</feature>
<proteinExistence type="inferred from homology"/>
<evidence type="ECO:0000256" key="3">
    <source>
        <dbReference type="ARBA" id="ARBA00017404"/>
    </source>
</evidence>
<dbReference type="InterPro" id="IPR007854">
    <property type="entry name" value="Fip1_dom"/>
</dbReference>
<feature type="region of interest" description="Disordered" evidence="6">
    <location>
        <begin position="119"/>
        <end position="155"/>
    </location>
</feature>
<dbReference type="Pfam" id="PF05182">
    <property type="entry name" value="Fip1"/>
    <property type="match status" value="1"/>
</dbReference>
<dbReference type="Proteomes" id="UP000191144">
    <property type="component" value="Chromosome H"/>
</dbReference>
<dbReference type="PANTHER" id="PTHR13484:SF0">
    <property type="entry name" value="PRE-MRNA 3'-END-PROCESSING FACTOR FIP1"/>
    <property type="match status" value="1"/>
</dbReference>
<gene>
    <name evidence="8" type="ORF">LAME_0H01552G</name>
</gene>
<keyword evidence="4" id="KW-0507">mRNA processing</keyword>
<sequence length="278" mass="29830">MSSSDEDEKFLYGSDDENHAPEASVNNKKRPAENGAAEAPKRPNIATAESSSSSEEDSSDGDDSEDESDVEFIIGVGSDSSKLDSKQVTTSTANGTSKVPTVATPALQVGTALEETGDVTITGNGDAADEATVDSTPQAQPGTERHPTLDLKAPGKLGDQLITDIDPEVLKEKPWRQPGANLSDYFNYGFNEQTWMEYLHKQEKLRAEYNPHKMLMGLLALQQQGKLNDSGSDGKGPENGMSSNMAPPGFPMGMPPMFGGFPFPFPGMINNMNPQQKK</sequence>
<dbReference type="OrthoDB" id="1917198at2759"/>
<reference evidence="9" key="1">
    <citation type="submission" date="2016-03" db="EMBL/GenBank/DDBJ databases">
        <authorList>
            <person name="Devillers Hugo."/>
        </authorList>
    </citation>
    <scope>NUCLEOTIDE SEQUENCE [LARGE SCALE GENOMIC DNA]</scope>
</reference>
<dbReference type="GO" id="GO:0006397">
    <property type="term" value="P:mRNA processing"/>
    <property type="evidence" value="ECO:0007669"/>
    <property type="project" value="UniProtKB-KW"/>
</dbReference>
<dbReference type="AlphaFoldDB" id="A0A1G4KDA7"/>
<evidence type="ECO:0000259" key="7">
    <source>
        <dbReference type="Pfam" id="PF05182"/>
    </source>
</evidence>
<keyword evidence="5" id="KW-0539">Nucleus</keyword>
<feature type="region of interest" description="Disordered" evidence="6">
    <location>
        <begin position="1"/>
        <end position="99"/>
    </location>
</feature>
<evidence type="ECO:0000313" key="9">
    <source>
        <dbReference type="Proteomes" id="UP000191144"/>
    </source>
</evidence>
<feature type="region of interest" description="Disordered" evidence="6">
    <location>
        <begin position="226"/>
        <end position="251"/>
    </location>
</feature>
<comment type="similarity">
    <text evidence="2">Belongs to the FIP1 family.</text>
</comment>
<comment type="subcellular location">
    <subcellularLocation>
        <location evidence="1">Nucleus</location>
    </subcellularLocation>
</comment>
<feature type="domain" description="Pre-mRNA polyadenylation factor Fip1" evidence="7">
    <location>
        <begin position="164"/>
        <end position="206"/>
    </location>
</feature>
<dbReference type="PANTHER" id="PTHR13484">
    <property type="entry name" value="FIP1-LIKE 1 PROTEIN"/>
    <property type="match status" value="1"/>
</dbReference>
<dbReference type="InterPro" id="IPR051187">
    <property type="entry name" value="Pre-mRNA_3'-end_processing_reg"/>
</dbReference>